<dbReference type="InterPro" id="IPR052037">
    <property type="entry name" value="LPS_export_LptA"/>
</dbReference>
<feature type="chain" id="PRO_5047362878" description="Organic solvent tolerance-like N-terminal domain-containing protein" evidence="2">
    <location>
        <begin position="28"/>
        <end position="187"/>
    </location>
</feature>
<evidence type="ECO:0000256" key="1">
    <source>
        <dbReference type="ARBA" id="ARBA00022729"/>
    </source>
</evidence>
<evidence type="ECO:0000256" key="2">
    <source>
        <dbReference type="SAM" id="SignalP"/>
    </source>
</evidence>
<sequence>MRFISAPLAVFPAIVLLALFLASSAQAQFAGASGGNIQLYADDAVSVKGVTTLTGQVDARQDDVRILADEMVIYSKAAANGATGPAVGTVAGDIERIVATGNFYYITPEQEVRGNRGIYTAATDTFEVTGDVILVQDDSVVRGTKLIYDLATERARVISDCQGRKCGSDGRVAILIKNTQAVTDAGS</sequence>
<protein>
    <recommendedName>
        <fullName evidence="3">Organic solvent tolerance-like N-terminal domain-containing protein</fullName>
    </recommendedName>
</protein>
<accession>A0ABQ5V3M8</accession>
<dbReference type="PANTHER" id="PTHR36504">
    <property type="entry name" value="LIPOPOLYSACCHARIDE EXPORT SYSTEM PROTEIN LPTA"/>
    <property type="match status" value="1"/>
</dbReference>
<feature type="signal peptide" evidence="2">
    <location>
        <begin position="1"/>
        <end position="27"/>
    </location>
</feature>
<organism evidence="4 5">
    <name type="scientific">Algimonas porphyrae</name>
    <dbReference type="NCBI Taxonomy" id="1128113"/>
    <lineage>
        <taxon>Bacteria</taxon>
        <taxon>Pseudomonadati</taxon>
        <taxon>Pseudomonadota</taxon>
        <taxon>Alphaproteobacteria</taxon>
        <taxon>Maricaulales</taxon>
        <taxon>Robiginitomaculaceae</taxon>
        <taxon>Algimonas</taxon>
    </lineage>
</organism>
<reference evidence="4" key="2">
    <citation type="submission" date="2023-01" db="EMBL/GenBank/DDBJ databases">
        <title>Draft genome sequence of Algimonas porphyrae strain NBRC 108216.</title>
        <authorList>
            <person name="Sun Q."/>
            <person name="Mori K."/>
        </authorList>
    </citation>
    <scope>NUCLEOTIDE SEQUENCE</scope>
    <source>
        <strain evidence="4">NBRC 108216</strain>
    </source>
</reference>
<reference evidence="4" key="1">
    <citation type="journal article" date="2014" name="Int. J. Syst. Evol. Microbiol.">
        <title>Complete genome of a new Firmicutes species belonging to the dominant human colonic microbiota ('Ruminococcus bicirculans') reveals two chromosomes and a selective capacity to utilize plant glucans.</title>
        <authorList>
            <consortium name="NISC Comparative Sequencing Program"/>
            <person name="Wegmann U."/>
            <person name="Louis P."/>
            <person name="Goesmann A."/>
            <person name="Henrissat B."/>
            <person name="Duncan S.H."/>
            <person name="Flint H.J."/>
        </authorList>
    </citation>
    <scope>NUCLEOTIDE SEQUENCE</scope>
    <source>
        <strain evidence="4">NBRC 108216</strain>
    </source>
</reference>
<dbReference type="Proteomes" id="UP001161390">
    <property type="component" value="Unassembled WGS sequence"/>
</dbReference>
<keyword evidence="1 2" id="KW-0732">Signal</keyword>
<dbReference type="InterPro" id="IPR005653">
    <property type="entry name" value="OstA-like_N"/>
</dbReference>
<evidence type="ECO:0000313" key="5">
    <source>
        <dbReference type="Proteomes" id="UP001161390"/>
    </source>
</evidence>
<dbReference type="Gene3D" id="2.60.450.10">
    <property type="entry name" value="Lipopolysaccharide (LPS) transport protein A like domain"/>
    <property type="match status" value="1"/>
</dbReference>
<gene>
    <name evidence="4" type="ORF">GCM10007854_26120</name>
</gene>
<dbReference type="EMBL" id="BSNJ01000005">
    <property type="protein sequence ID" value="GLQ21657.1"/>
    <property type="molecule type" value="Genomic_DNA"/>
</dbReference>
<evidence type="ECO:0000259" key="3">
    <source>
        <dbReference type="Pfam" id="PF03968"/>
    </source>
</evidence>
<feature type="domain" description="Organic solvent tolerance-like N-terminal" evidence="3">
    <location>
        <begin position="48"/>
        <end position="153"/>
    </location>
</feature>
<keyword evidence="5" id="KW-1185">Reference proteome</keyword>
<dbReference type="PANTHER" id="PTHR36504:SF1">
    <property type="entry name" value="LIPOPOLYSACCHARIDE EXPORT SYSTEM PROTEIN LPTA"/>
    <property type="match status" value="1"/>
</dbReference>
<name>A0ABQ5V3M8_9PROT</name>
<dbReference type="Pfam" id="PF03968">
    <property type="entry name" value="LptD_N"/>
    <property type="match status" value="1"/>
</dbReference>
<comment type="caution">
    <text evidence="4">The sequence shown here is derived from an EMBL/GenBank/DDBJ whole genome shotgun (WGS) entry which is preliminary data.</text>
</comment>
<evidence type="ECO:0000313" key="4">
    <source>
        <dbReference type="EMBL" id="GLQ21657.1"/>
    </source>
</evidence>
<proteinExistence type="predicted"/>
<dbReference type="RefSeq" id="WP_284373419.1">
    <property type="nucleotide sequence ID" value="NZ_BSNJ01000005.1"/>
</dbReference>